<evidence type="ECO:0000313" key="2">
    <source>
        <dbReference type="EMBL" id="EZA61136.1"/>
    </source>
</evidence>
<evidence type="ECO:0000256" key="1">
    <source>
        <dbReference type="SAM" id="MobiDB-lite"/>
    </source>
</evidence>
<keyword evidence="3" id="KW-1185">Reference proteome</keyword>
<proteinExistence type="predicted"/>
<feature type="compositionally biased region" description="Low complexity" evidence="1">
    <location>
        <begin position="27"/>
        <end position="39"/>
    </location>
</feature>
<sequence>MIPALDVESILRTWTPDRPCDIPLKGAQAASRQPSQPSQPTRPGVCRFVGRDEEPSLHACGPLA</sequence>
<evidence type="ECO:0000313" key="3">
    <source>
        <dbReference type="Proteomes" id="UP000053097"/>
    </source>
</evidence>
<accession>A0A026WZJ2</accession>
<name>A0A026WZJ2_OOCBI</name>
<organism evidence="2 3">
    <name type="scientific">Ooceraea biroi</name>
    <name type="common">Clonal raider ant</name>
    <name type="synonym">Cerapachys biroi</name>
    <dbReference type="NCBI Taxonomy" id="2015173"/>
    <lineage>
        <taxon>Eukaryota</taxon>
        <taxon>Metazoa</taxon>
        <taxon>Ecdysozoa</taxon>
        <taxon>Arthropoda</taxon>
        <taxon>Hexapoda</taxon>
        <taxon>Insecta</taxon>
        <taxon>Pterygota</taxon>
        <taxon>Neoptera</taxon>
        <taxon>Endopterygota</taxon>
        <taxon>Hymenoptera</taxon>
        <taxon>Apocrita</taxon>
        <taxon>Aculeata</taxon>
        <taxon>Formicoidea</taxon>
        <taxon>Formicidae</taxon>
        <taxon>Dorylinae</taxon>
        <taxon>Ooceraea</taxon>
    </lineage>
</organism>
<feature type="region of interest" description="Disordered" evidence="1">
    <location>
        <begin position="21"/>
        <end position="44"/>
    </location>
</feature>
<reference evidence="2 3" key="1">
    <citation type="journal article" date="2014" name="Curr. Biol.">
        <title>The genome of the clonal raider ant Cerapachys biroi.</title>
        <authorList>
            <person name="Oxley P.R."/>
            <person name="Ji L."/>
            <person name="Fetter-Pruneda I."/>
            <person name="McKenzie S.K."/>
            <person name="Li C."/>
            <person name="Hu H."/>
            <person name="Zhang G."/>
            <person name="Kronauer D.J."/>
        </authorList>
    </citation>
    <scope>NUCLEOTIDE SEQUENCE [LARGE SCALE GENOMIC DNA]</scope>
</reference>
<dbReference type="EMBL" id="KK107063">
    <property type="protein sequence ID" value="EZA61136.1"/>
    <property type="molecule type" value="Genomic_DNA"/>
</dbReference>
<protein>
    <submittedName>
        <fullName evidence="2">Uncharacterized protein</fullName>
    </submittedName>
</protein>
<gene>
    <name evidence="2" type="ORF">X777_08348</name>
</gene>
<dbReference type="Proteomes" id="UP000053097">
    <property type="component" value="Unassembled WGS sequence"/>
</dbReference>
<dbReference type="AlphaFoldDB" id="A0A026WZJ2"/>